<evidence type="ECO:0000259" key="4">
    <source>
        <dbReference type="Pfam" id="PF04717"/>
    </source>
</evidence>
<dbReference type="InterPro" id="IPR037026">
    <property type="entry name" value="Vgr_OB-fold_dom_sf"/>
</dbReference>
<dbReference type="AlphaFoldDB" id="A0AAV5NUX1"/>
<accession>A0AAV5NUX1</accession>
<dbReference type="Pfam" id="PF04717">
    <property type="entry name" value="Phage_base_V"/>
    <property type="match status" value="1"/>
</dbReference>
<dbReference type="PANTHER" id="PTHR32305">
    <property type="match status" value="1"/>
</dbReference>
<evidence type="ECO:0000313" key="7">
    <source>
        <dbReference type="Proteomes" id="UP001156690"/>
    </source>
</evidence>
<dbReference type="Pfam" id="PF05954">
    <property type="entry name" value="Phage_GPD"/>
    <property type="match status" value="1"/>
</dbReference>
<dbReference type="GO" id="GO:0005576">
    <property type="term" value="C:extracellular region"/>
    <property type="evidence" value="ECO:0007669"/>
    <property type="project" value="UniProtKB-SubCell"/>
</dbReference>
<feature type="domain" description="Gp5/Type VI secretion system Vgr protein OB-fold" evidence="4">
    <location>
        <begin position="388"/>
        <end position="454"/>
    </location>
</feature>
<proteinExistence type="inferred from homology"/>
<comment type="subcellular location">
    <subcellularLocation>
        <location evidence="1">Secreted</location>
    </subcellularLocation>
</comment>
<dbReference type="Gene3D" id="2.40.50.230">
    <property type="entry name" value="Gp5 N-terminal domain"/>
    <property type="match status" value="1"/>
</dbReference>
<evidence type="ECO:0000256" key="1">
    <source>
        <dbReference type="ARBA" id="ARBA00004613"/>
    </source>
</evidence>
<dbReference type="NCBIfam" id="TIGR01646">
    <property type="entry name" value="vgr_GE"/>
    <property type="match status" value="1"/>
</dbReference>
<dbReference type="PANTHER" id="PTHR32305:SF11">
    <property type="entry name" value="TYPE VI SECRETION SYSTEM SPIKE PROTEIN VGRG3"/>
    <property type="match status" value="1"/>
</dbReference>
<evidence type="ECO:0000256" key="2">
    <source>
        <dbReference type="ARBA" id="ARBA00005558"/>
    </source>
</evidence>
<protein>
    <submittedName>
        <fullName evidence="6">Type IV secretion protein Rhs</fullName>
    </submittedName>
</protein>
<feature type="domain" description="Gp5/Type VI secretion system Vgr C-terminal trimerisation" evidence="5">
    <location>
        <begin position="472"/>
        <end position="574"/>
    </location>
</feature>
<dbReference type="NCBIfam" id="TIGR03361">
    <property type="entry name" value="VI_Rhs_Vgr"/>
    <property type="match status" value="1"/>
</dbReference>
<name>A0AAV5NUX1_9VIBR</name>
<keyword evidence="7" id="KW-1185">Reference proteome</keyword>
<dbReference type="Gene3D" id="2.30.110.50">
    <property type="match status" value="1"/>
</dbReference>
<dbReference type="InterPro" id="IPR017847">
    <property type="entry name" value="T6SS_RhsGE_Vgr_subset"/>
</dbReference>
<dbReference type="RefSeq" id="WP_126606385.1">
    <property type="nucleotide sequence ID" value="NZ_AP025145.1"/>
</dbReference>
<evidence type="ECO:0000313" key="6">
    <source>
        <dbReference type="EMBL" id="GLQ74323.1"/>
    </source>
</evidence>
<evidence type="ECO:0000259" key="5">
    <source>
        <dbReference type="Pfam" id="PF22178"/>
    </source>
</evidence>
<dbReference type="InterPro" id="IPR054030">
    <property type="entry name" value="Gp5_Vgr_C"/>
</dbReference>
<comment type="similarity">
    <text evidence="2">Belongs to the VgrG protein family.</text>
</comment>
<dbReference type="Pfam" id="PF22178">
    <property type="entry name" value="Gp5_trimer_C"/>
    <property type="match status" value="1"/>
</dbReference>
<dbReference type="EMBL" id="BSNX01000055">
    <property type="protein sequence ID" value="GLQ74323.1"/>
    <property type="molecule type" value="Genomic_DNA"/>
</dbReference>
<dbReference type="InterPro" id="IPR050708">
    <property type="entry name" value="T6SS_VgrG/RHS"/>
</dbReference>
<dbReference type="Gene3D" id="3.55.50.10">
    <property type="entry name" value="Baseplate protein-like domains"/>
    <property type="match status" value="1"/>
</dbReference>
<organism evidence="6 7">
    <name type="scientific">Vibrio penaeicida</name>
    <dbReference type="NCBI Taxonomy" id="104609"/>
    <lineage>
        <taxon>Bacteria</taxon>
        <taxon>Pseudomonadati</taxon>
        <taxon>Pseudomonadota</taxon>
        <taxon>Gammaproteobacteria</taxon>
        <taxon>Vibrionales</taxon>
        <taxon>Vibrionaceae</taxon>
        <taxon>Vibrio</taxon>
    </lineage>
</organism>
<dbReference type="Proteomes" id="UP001156690">
    <property type="component" value="Unassembled WGS sequence"/>
</dbReference>
<evidence type="ECO:0000256" key="3">
    <source>
        <dbReference type="ARBA" id="ARBA00022525"/>
    </source>
</evidence>
<dbReference type="SUPFAM" id="SSF69255">
    <property type="entry name" value="gp5 N-terminal domain-like"/>
    <property type="match status" value="1"/>
</dbReference>
<dbReference type="InterPro" id="IPR006533">
    <property type="entry name" value="T6SS_Vgr_RhsGE"/>
</dbReference>
<dbReference type="Gene3D" id="4.10.220.110">
    <property type="match status" value="1"/>
</dbReference>
<dbReference type="SUPFAM" id="SSF69279">
    <property type="entry name" value="Phage tail proteins"/>
    <property type="match status" value="2"/>
</dbReference>
<dbReference type="FunFam" id="3.55.50.10:FF:000001">
    <property type="entry name" value="Actin cross-linking toxin VgrG1"/>
    <property type="match status" value="1"/>
</dbReference>
<reference evidence="7" key="1">
    <citation type="journal article" date="2019" name="Int. J. Syst. Evol. Microbiol.">
        <title>The Global Catalogue of Microorganisms (GCM) 10K type strain sequencing project: providing services to taxonomists for standard genome sequencing and annotation.</title>
        <authorList>
            <consortium name="The Broad Institute Genomics Platform"/>
            <consortium name="The Broad Institute Genome Sequencing Center for Infectious Disease"/>
            <person name="Wu L."/>
            <person name="Ma J."/>
        </authorList>
    </citation>
    <scope>NUCLEOTIDE SEQUENCE [LARGE SCALE GENOMIC DNA]</scope>
    <source>
        <strain evidence="7">NBRC 15640</strain>
    </source>
</reference>
<dbReference type="SUPFAM" id="SSF69349">
    <property type="entry name" value="Phage fibre proteins"/>
    <property type="match status" value="1"/>
</dbReference>
<sequence>MGKLSFSLDVEGLAPNTLIVREYQGQESLSHDGECHGFCYQIELASRSMDIQPNQVVDKDACLVVTQNGEVTQTVHGIVRAFFKGDTGRQHTFYTLTLVPAIERLSLRQNSRIFQNQSVPDILSVLFQEMGINDYAFSLKRSCQPREFCVQYRETDLAFMHRLAAEEGLVYRFNHEKTKHTIIFSDDSQTYDALPASITYNAIAGGQADTPYVFGFTERVRSDVTSVVFQEYSFKKPTYSFKQEQIGQNMSYQRDGYEHYDAPTRYKDDESGQAFSQYRLEFLRRESHTAEGKSNHAGLHAGVKFTLTDHLDPKCNRSWIVVKVTHSGTQPQALEEEGGSGATTYSNQFTVIPASSQWRATPLPKPQVDGPAMAMVVGPDGEEIFCDEHGRVKVHFPWDRYSNGDEHSSCWVRVSQEWAGSQFGVMAIPRIGHEVIVSFLNGDPDQPIITGRTYHAINTPPYALADNKTKTVIRTETHQGEGFNELSFEDQADNEKVYLHAQKDLEREVQNDSLSHIRHDEHATVDNDQFMRIKNARHLAVDGESRTKVTADQSLVVDGSIHQKAGSNWASEAATEIHLKSGVKIVLEAGSELTLKVGGNFVKVDPAGVHVVGSKINLNSGGSAGSGGGFGGQGAELPLELEGLAAPEVQEFSPFSASQQSLDANVKTSIPATPVLMQRIQSDSSSDMAITEICQKQPDGSCPLANCPCRN</sequence>
<comment type="caution">
    <text evidence="6">The sequence shown here is derived from an EMBL/GenBank/DDBJ whole genome shotgun (WGS) entry which is preliminary data.</text>
</comment>
<keyword evidence="3" id="KW-0964">Secreted</keyword>
<dbReference type="InterPro" id="IPR006531">
    <property type="entry name" value="Gp5/Vgr_OB"/>
</dbReference>
<gene>
    <name evidence="6" type="ORF">GCM10007932_36840</name>
</gene>